<dbReference type="Proteomes" id="UP000287651">
    <property type="component" value="Unassembled WGS sequence"/>
</dbReference>
<sequence>MHQSRQPPPTRAPLLVSTISELIKNLTAPSPLYSYVNESEIASPWQHCADPIRCSLHNVAVFGTSVDVDAIRLQLH</sequence>
<dbReference type="EMBL" id="AMZH03029875">
    <property type="protein sequence ID" value="RRT33115.1"/>
    <property type="molecule type" value="Genomic_DNA"/>
</dbReference>
<accession>A0A426X0W2</accession>
<organism evidence="1 2">
    <name type="scientific">Ensete ventricosum</name>
    <name type="common">Abyssinian banana</name>
    <name type="synonym">Musa ensete</name>
    <dbReference type="NCBI Taxonomy" id="4639"/>
    <lineage>
        <taxon>Eukaryota</taxon>
        <taxon>Viridiplantae</taxon>
        <taxon>Streptophyta</taxon>
        <taxon>Embryophyta</taxon>
        <taxon>Tracheophyta</taxon>
        <taxon>Spermatophyta</taxon>
        <taxon>Magnoliopsida</taxon>
        <taxon>Liliopsida</taxon>
        <taxon>Zingiberales</taxon>
        <taxon>Musaceae</taxon>
        <taxon>Ensete</taxon>
    </lineage>
</organism>
<name>A0A426X0W2_ENSVE</name>
<proteinExistence type="predicted"/>
<protein>
    <submittedName>
        <fullName evidence="1">Uncharacterized protein</fullName>
    </submittedName>
</protein>
<dbReference type="AlphaFoldDB" id="A0A426X0W2"/>
<gene>
    <name evidence="1" type="ORF">B296_00043653</name>
</gene>
<reference evidence="1 2" key="1">
    <citation type="journal article" date="2014" name="Agronomy (Basel)">
        <title>A Draft Genome Sequence for Ensete ventricosum, the Drought-Tolerant Tree Against Hunger.</title>
        <authorList>
            <person name="Harrison J."/>
            <person name="Moore K.A."/>
            <person name="Paszkiewicz K."/>
            <person name="Jones T."/>
            <person name="Grant M."/>
            <person name="Ambacheew D."/>
            <person name="Muzemil S."/>
            <person name="Studholme D.J."/>
        </authorList>
    </citation>
    <scope>NUCLEOTIDE SEQUENCE [LARGE SCALE GENOMIC DNA]</scope>
</reference>
<comment type="caution">
    <text evidence="1">The sequence shown here is derived from an EMBL/GenBank/DDBJ whole genome shotgun (WGS) entry which is preliminary data.</text>
</comment>
<evidence type="ECO:0000313" key="2">
    <source>
        <dbReference type="Proteomes" id="UP000287651"/>
    </source>
</evidence>
<evidence type="ECO:0000313" key="1">
    <source>
        <dbReference type="EMBL" id="RRT33115.1"/>
    </source>
</evidence>